<dbReference type="AlphaFoldDB" id="A0A8K0SC47"/>
<name>A0A8K0SC47_9HYPO</name>
<evidence type="ECO:0000256" key="1">
    <source>
        <dbReference type="ARBA" id="ARBA00022630"/>
    </source>
</evidence>
<comment type="caution">
    <text evidence="4">The sequence shown here is derived from an EMBL/GenBank/DDBJ whole genome shotgun (WGS) entry which is preliminary data.</text>
</comment>
<keyword evidence="2" id="KW-0274">FAD</keyword>
<keyword evidence="5" id="KW-1185">Reference proteome</keyword>
<evidence type="ECO:0000256" key="3">
    <source>
        <dbReference type="ARBA" id="ARBA00023002"/>
    </source>
</evidence>
<keyword evidence="1" id="KW-0285">Flavoprotein</keyword>
<evidence type="ECO:0008006" key="6">
    <source>
        <dbReference type="Google" id="ProtNLM"/>
    </source>
</evidence>
<dbReference type="Pfam" id="PF13738">
    <property type="entry name" value="Pyr_redox_3"/>
    <property type="match status" value="1"/>
</dbReference>
<dbReference type="GO" id="GO:0016491">
    <property type="term" value="F:oxidoreductase activity"/>
    <property type="evidence" value="ECO:0007669"/>
    <property type="project" value="UniProtKB-KW"/>
</dbReference>
<proteinExistence type="predicted"/>
<dbReference type="Gene3D" id="3.50.50.60">
    <property type="entry name" value="FAD/NAD(P)-binding domain"/>
    <property type="match status" value="2"/>
</dbReference>
<gene>
    <name evidence="4" type="ORF">B0I35DRAFT_415017</name>
</gene>
<evidence type="ECO:0000256" key="2">
    <source>
        <dbReference type="ARBA" id="ARBA00022827"/>
    </source>
</evidence>
<dbReference type="EMBL" id="JAGPNK010000030">
    <property type="protein sequence ID" value="KAH7303676.1"/>
    <property type="molecule type" value="Genomic_DNA"/>
</dbReference>
<reference evidence="4" key="1">
    <citation type="journal article" date="2021" name="Nat. Commun.">
        <title>Genetic determinants of endophytism in the Arabidopsis root mycobiome.</title>
        <authorList>
            <person name="Mesny F."/>
            <person name="Miyauchi S."/>
            <person name="Thiergart T."/>
            <person name="Pickel B."/>
            <person name="Atanasova L."/>
            <person name="Karlsson M."/>
            <person name="Huettel B."/>
            <person name="Barry K.W."/>
            <person name="Haridas S."/>
            <person name="Chen C."/>
            <person name="Bauer D."/>
            <person name="Andreopoulos W."/>
            <person name="Pangilinan J."/>
            <person name="LaButti K."/>
            <person name="Riley R."/>
            <person name="Lipzen A."/>
            <person name="Clum A."/>
            <person name="Drula E."/>
            <person name="Henrissat B."/>
            <person name="Kohler A."/>
            <person name="Grigoriev I.V."/>
            <person name="Martin F.M."/>
            <person name="Hacquard S."/>
        </authorList>
    </citation>
    <scope>NUCLEOTIDE SEQUENCE</scope>
    <source>
        <strain evidence="4">MPI-CAGE-CH-0235</strain>
    </source>
</reference>
<sequence length="577" mass="64452">MSARPGYDVLIIGAGMYGLQAARTYLEIYPNAKLVILEGSEQLGGAWSQGRVYDTLWTQDSHSVAEFSDVRLPLEPDQLNCGLFRATHMTAYLENYAHSHKYAGFSVADRIRFACRVTRVSKTADGKTCWVVETEQKDGRPARTFHADKVIDASGITSEPALPDLPNLHAFGGTRMHAIDLASNQLQGNEKVMRIVVVGGAKSAADAAYALAKAGKIVHWVVRKSGGGPCWYAPLHPKPPFTSTDEPLLTRVLFYIMSSHFVKDTLLVRFMNRTAIGRWLTRFAWKTIEADFRKRARYDRNDATAVENGFKNLIPDTPLFWANDNTGVEQRDDFFDTIATKVRVYRDDITQVETNAVVLSDGTKIEIDALVFGTGWRQAPSHYDEQTALDLGLPVPIAGPTGSVERQRWDAADGEAEKRVLQRFPILSDPPRYNKRTASMTPYRLYRCILPVQDPSIVFLGRMSIINGWRVAEVQSLWAVAALNGRLPTATAMTTNKGEMQMRQEVADTVMWCARRYLDKGAMANWFLWDCVAYTDVLLGDLGLVSHLGKEGLLEPCRAQSLRGLIGEYKARYGSEE</sequence>
<dbReference type="OrthoDB" id="2915840at2759"/>
<dbReference type="InterPro" id="IPR036188">
    <property type="entry name" value="FAD/NAD-bd_sf"/>
</dbReference>
<protein>
    <recommendedName>
        <fullName evidence="6">FAD/NAD(P)-binding domain-containing protein</fullName>
    </recommendedName>
</protein>
<evidence type="ECO:0000313" key="4">
    <source>
        <dbReference type="EMBL" id="KAH7303676.1"/>
    </source>
</evidence>
<dbReference type="InterPro" id="IPR050346">
    <property type="entry name" value="FMO-like"/>
</dbReference>
<accession>A0A8K0SC47</accession>
<dbReference type="SUPFAM" id="SSF51905">
    <property type="entry name" value="FAD/NAD(P)-binding domain"/>
    <property type="match status" value="2"/>
</dbReference>
<dbReference type="Proteomes" id="UP000813444">
    <property type="component" value="Unassembled WGS sequence"/>
</dbReference>
<dbReference type="PANTHER" id="PTHR23023">
    <property type="entry name" value="DIMETHYLANILINE MONOOXYGENASE"/>
    <property type="match status" value="1"/>
</dbReference>
<organism evidence="4 5">
    <name type="scientific">Stachybotrys elegans</name>
    <dbReference type="NCBI Taxonomy" id="80388"/>
    <lineage>
        <taxon>Eukaryota</taxon>
        <taxon>Fungi</taxon>
        <taxon>Dikarya</taxon>
        <taxon>Ascomycota</taxon>
        <taxon>Pezizomycotina</taxon>
        <taxon>Sordariomycetes</taxon>
        <taxon>Hypocreomycetidae</taxon>
        <taxon>Hypocreales</taxon>
        <taxon>Stachybotryaceae</taxon>
        <taxon>Stachybotrys</taxon>
    </lineage>
</organism>
<evidence type="ECO:0000313" key="5">
    <source>
        <dbReference type="Proteomes" id="UP000813444"/>
    </source>
</evidence>
<keyword evidence="3" id="KW-0560">Oxidoreductase</keyword>